<sequence>MLTFKALVSLALTATTFAASAVRRQEVERAVCDFVFTPTTAPPENFDFVQELNFVVDREITVETDSGVFNPGELTAVANDDGSYTASGPIASNPLTADQLKDMVEAWPGKELQGLSDNGPLTWTVDSVECE</sequence>
<organism evidence="2 3">
    <name type="scientific">Marasmius crinis-equi</name>
    <dbReference type="NCBI Taxonomy" id="585013"/>
    <lineage>
        <taxon>Eukaryota</taxon>
        <taxon>Fungi</taxon>
        <taxon>Dikarya</taxon>
        <taxon>Basidiomycota</taxon>
        <taxon>Agaricomycotina</taxon>
        <taxon>Agaricomycetes</taxon>
        <taxon>Agaricomycetidae</taxon>
        <taxon>Agaricales</taxon>
        <taxon>Marasmiineae</taxon>
        <taxon>Marasmiaceae</taxon>
        <taxon>Marasmius</taxon>
    </lineage>
</organism>
<keyword evidence="1" id="KW-0732">Signal</keyword>
<comment type="caution">
    <text evidence="2">The sequence shown here is derived from an EMBL/GenBank/DDBJ whole genome shotgun (WGS) entry which is preliminary data.</text>
</comment>
<feature type="signal peptide" evidence="1">
    <location>
        <begin position="1"/>
        <end position="18"/>
    </location>
</feature>
<accession>A0ABR3EWU0</accession>
<evidence type="ECO:0000256" key="1">
    <source>
        <dbReference type="SAM" id="SignalP"/>
    </source>
</evidence>
<protein>
    <submittedName>
        <fullName evidence="2">Uncharacterized protein</fullName>
    </submittedName>
</protein>
<dbReference type="EMBL" id="JBAHYK010001602">
    <property type="protein sequence ID" value="KAL0567378.1"/>
    <property type="molecule type" value="Genomic_DNA"/>
</dbReference>
<dbReference type="Proteomes" id="UP001465976">
    <property type="component" value="Unassembled WGS sequence"/>
</dbReference>
<evidence type="ECO:0000313" key="3">
    <source>
        <dbReference type="Proteomes" id="UP001465976"/>
    </source>
</evidence>
<proteinExistence type="predicted"/>
<name>A0ABR3EWU0_9AGAR</name>
<keyword evidence="3" id="KW-1185">Reference proteome</keyword>
<evidence type="ECO:0000313" key="2">
    <source>
        <dbReference type="EMBL" id="KAL0567378.1"/>
    </source>
</evidence>
<feature type="chain" id="PRO_5045914273" evidence="1">
    <location>
        <begin position="19"/>
        <end position="131"/>
    </location>
</feature>
<gene>
    <name evidence="2" type="ORF">V5O48_014616</name>
</gene>
<reference evidence="2 3" key="1">
    <citation type="submission" date="2024-02" db="EMBL/GenBank/DDBJ databases">
        <title>A draft genome for the cacao thread blight pathogen Marasmius crinis-equi.</title>
        <authorList>
            <person name="Cohen S.P."/>
            <person name="Baruah I.K."/>
            <person name="Amoako-Attah I."/>
            <person name="Bukari Y."/>
            <person name="Meinhardt L.W."/>
            <person name="Bailey B.A."/>
        </authorList>
    </citation>
    <scope>NUCLEOTIDE SEQUENCE [LARGE SCALE GENOMIC DNA]</scope>
    <source>
        <strain evidence="2 3">GH-76</strain>
    </source>
</reference>